<keyword evidence="2" id="KW-1185">Reference proteome</keyword>
<proteinExistence type="predicted"/>
<reference evidence="1 2" key="1">
    <citation type="submission" date="2019-06" db="EMBL/GenBank/DDBJ databases">
        <title>Genome Sequence of the Brown Rot Fungal Pathogen Monilinia fructicola.</title>
        <authorList>
            <person name="De Miccolis Angelini R.M."/>
            <person name="Landi L."/>
            <person name="Abate D."/>
            <person name="Pollastro S."/>
            <person name="Romanazzi G."/>
            <person name="Faretra F."/>
        </authorList>
    </citation>
    <scope>NUCLEOTIDE SEQUENCE [LARGE SCALE GENOMIC DNA]</scope>
    <source>
        <strain evidence="1 2">Mfrc123</strain>
    </source>
</reference>
<comment type="caution">
    <text evidence="1">The sequence shown here is derived from an EMBL/GenBank/DDBJ whole genome shotgun (WGS) entry which is preliminary data.</text>
</comment>
<evidence type="ECO:0000313" key="2">
    <source>
        <dbReference type="Proteomes" id="UP000322873"/>
    </source>
</evidence>
<sequence>MTRQLLKIGKSSPRLNSHLGQRRQDRIVVLGIGAKLRDRLRDQDVEPVETFGLVPINVVDAGALPIEGLRGVAWRGAAEREEGSFCGREFSGAAFGRAESGGHVGGGRVAEDEEFYEGADEDDDGELAEDNIKRTFKFLKHYKFLLSIDHERIMSHTYAMNQKTSDLEVVHKFEGCVKECRLLKIPGNSFHLTYVTQ</sequence>
<dbReference type="AlphaFoldDB" id="A0A5M9JVC4"/>
<evidence type="ECO:0000313" key="1">
    <source>
        <dbReference type="EMBL" id="KAA8572637.1"/>
    </source>
</evidence>
<gene>
    <name evidence="1" type="ORF">EYC84_003236</name>
</gene>
<name>A0A5M9JVC4_MONFR</name>
<protein>
    <submittedName>
        <fullName evidence="1">Uncharacterized protein</fullName>
    </submittedName>
</protein>
<dbReference type="EMBL" id="VICG01000004">
    <property type="protein sequence ID" value="KAA8572637.1"/>
    <property type="molecule type" value="Genomic_DNA"/>
</dbReference>
<accession>A0A5M9JVC4</accession>
<organism evidence="1 2">
    <name type="scientific">Monilinia fructicola</name>
    <name type="common">Brown rot fungus</name>
    <name type="synonym">Ciboria fructicola</name>
    <dbReference type="NCBI Taxonomy" id="38448"/>
    <lineage>
        <taxon>Eukaryota</taxon>
        <taxon>Fungi</taxon>
        <taxon>Dikarya</taxon>
        <taxon>Ascomycota</taxon>
        <taxon>Pezizomycotina</taxon>
        <taxon>Leotiomycetes</taxon>
        <taxon>Helotiales</taxon>
        <taxon>Sclerotiniaceae</taxon>
        <taxon>Monilinia</taxon>
    </lineage>
</organism>
<dbReference type="Proteomes" id="UP000322873">
    <property type="component" value="Unassembled WGS sequence"/>
</dbReference>